<proteinExistence type="predicted"/>
<name>A0ABQ2AZT9_9MICC</name>
<gene>
    <name evidence="1" type="ORF">GCM10007170_36320</name>
</gene>
<keyword evidence="2" id="KW-1185">Reference proteome</keyword>
<comment type="caution">
    <text evidence="1">The sequence shown here is derived from an EMBL/GenBank/DDBJ whole genome shotgun (WGS) entry which is preliminary data.</text>
</comment>
<accession>A0ABQ2AZT9</accession>
<organism evidence="1 2">
    <name type="scientific">Arthrobacter liuii</name>
    <dbReference type="NCBI Taxonomy" id="1476996"/>
    <lineage>
        <taxon>Bacteria</taxon>
        <taxon>Bacillati</taxon>
        <taxon>Actinomycetota</taxon>
        <taxon>Actinomycetes</taxon>
        <taxon>Micrococcales</taxon>
        <taxon>Micrococcaceae</taxon>
        <taxon>Arthrobacter</taxon>
    </lineage>
</organism>
<dbReference type="Proteomes" id="UP000643279">
    <property type="component" value="Unassembled WGS sequence"/>
</dbReference>
<sequence>METGRLEQRIGVIAVDWESMDLKLDAAVAEVRENAEFCLGPSLQLRINRQSKHGAVGCTVGARVLSGHGRQQYGFFR</sequence>
<protein>
    <submittedName>
        <fullName evidence="1">Uncharacterized protein</fullName>
    </submittedName>
</protein>
<dbReference type="EMBL" id="BMFW01000024">
    <property type="protein sequence ID" value="GGI00055.1"/>
    <property type="molecule type" value="Genomic_DNA"/>
</dbReference>
<evidence type="ECO:0000313" key="1">
    <source>
        <dbReference type="EMBL" id="GGI00055.1"/>
    </source>
</evidence>
<reference evidence="2" key="1">
    <citation type="journal article" date="2019" name="Int. J. Syst. Evol. Microbiol.">
        <title>The Global Catalogue of Microorganisms (GCM) 10K type strain sequencing project: providing services to taxonomists for standard genome sequencing and annotation.</title>
        <authorList>
            <consortium name="The Broad Institute Genomics Platform"/>
            <consortium name="The Broad Institute Genome Sequencing Center for Infectious Disease"/>
            <person name="Wu L."/>
            <person name="Ma J."/>
        </authorList>
    </citation>
    <scope>NUCLEOTIDE SEQUENCE [LARGE SCALE GENOMIC DNA]</scope>
    <source>
        <strain evidence="2">CGMCC 1.12778</strain>
    </source>
</reference>
<evidence type="ECO:0000313" key="2">
    <source>
        <dbReference type="Proteomes" id="UP000643279"/>
    </source>
</evidence>